<protein>
    <submittedName>
        <fullName evidence="1">Uncharacterized protein</fullName>
    </submittedName>
</protein>
<proteinExistence type="predicted"/>
<dbReference type="EMBL" id="JAAIUW010000002">
    <property type="protein sequence ID" value="KAF7841654.1"/>
    <property type="molecule type" value="Genomic_DNA"/>
</dbReference>
<evidence type="ECO:0000313" key="2">
    <source>
        <dbReference type="Proteomes" id="UP000634136"/>
    </source>
</evidence>
<comment type="caution">
    <text evidence="1">The sequence shown here is derived from an EMBL/GenBank/DDBJ whole genome shotgun (WGS) entry which is preliminary data.</text>
</comment>
<reference evidence="1" key="1">
    <citation type="submission" date="2020-09" db="EMBL/GenBank/DDBJ databases">
        <title>Genome-Enabled Discovery of Anthraquinone Biosynthesis in Senna tora.</title>
        <authorList>
            <person name="Kang S.-H."/>
            <person name="Pandey R.P."/>
            <person name="Lee C.-M."/>
            <person name="Sim J.-S."/>
            <person name="Jeong J.-T."/>
            <person name="Choi B.-S."/>
            <person name="Jung M."/>
            <person name="Ginzburg D."/>
            <person name="Zhao K."/>
            <person name="Won S.Y."/>
            <person name="Oh T.-J."/>
            <person name="Yu Y."/>
            <person name="Kim N.-H."/>
            <person name="Lee O.R."/>
            <person name="Lee T.-H."/>
            <person name="Bashyal P."/>
            <person name="Kim T.-S."/>
            <person name="Lee W.-H."/>
            <person name="Kawkins C."/>
            <person name="Kim C.-K."/>
            <person name="Kim J.S."/>
            <person name="Ahn B.O."/>
            <person name="Rhee S.Y."/>
            <person name="Sohng J.K."/>
        </authorList>
    </citation>
    <scope>NUCLEOTIDE SEQUENCE</scope>
    <source>
        <tissue evidence="1">Leaf</tissue>
    </source>
</reference>
<name>A0A834XCC4_9FABA</name>
<gene>
    <name evidence="1" type="ORF">G2W53_003952</name>
</gene>
<evidence type="ECO:0000313" key="1">
    <source>
        <dbReference type="EMBL" id="KAF7841654.1"/>
    </source>
</evidence>
<accession>A0A834XCC4</accession>
<organism evidence="1 2">
    <name type="scientific">Senna tora</name>
    <dbReference type="NCBI Taxonomy" id="362788"/>
    <lineage>
        <taxon>Eukaryota</taxon>
        <taxon>Viridiplantae</taxon>
        <taxon>Streptophyta</taxon>
        <taxon>Embryophyta</taxon>
        <taxon>Tracheophyta</taxon>
        <taxon>Spermatophyta</taxon>
        <taxon>Magnoliopsida</taxon>
        <taxon>eudicotyledons</taxon>
        <taxon>Gunneridae</taxon>
        <taxon>Pentapetalae</taxon>
        <taxon>rosids</taxon>
        <taxon>fabids</taxon>
        <taxon>Fabales</taxon>
        <taxon>Fabaceae</taxon>
        <taxon>Caesalpinioideae</taxon>
        <taxon>Cassia clade</taxon>
        <taxon>Senna</taxon>
    </lineage>
</organism>
<keyword evidence="2" id="KW-1185">Reference proteome</keyword>
<dbReference type="AlphaFoldDB" id="A0A834XCC4"/>
<sequence>MNSSFTSLVASRAQIRSTKLPSHSLVLSHDAVLCYRPEKKADPLSGIILPHSLPNRVRITRSIINKVQSGAKGHPSNFPDYHRNNRRRLLSSYTRLLSFPHPRPRFIACRLILIFWTNDVIPTTELYRASSNNGERRTEQVIFAFASLPHIRIVIGDLKNGVLFIFTEIIIAPAIDPQKSFFYKSSTVPSTIGSGWSWSVEDFIFLLDRHSWSFSSCERGGSHCWRESCEAISTTIRNLILYIQRYFIFPPASSLLGLLICQSSSPQKFPSLGKYL</sequence>
<dbReference type="Proteomes" id="UP000634136">
    <property type="component" value="Unassembled WGS sequence"/>
</dbReference>